<name>A0AA51MQS1_9GAMM</name>
<protein>
    <submittedName>
        <fullName evidence="2">Uncharacterized protein</fullName>
    </submittedName>
</protein>
<evidence type="ECO:0000313" key="1">
    <source>
        <dbReference type="EMBL" id="MDQ5770199.1"/>
    </source>
</evidence>
<gene>
    <name evidence="1" type="ORF">RCC75_16795</name>
    <name evidence="2" type="ORF">RCG00_11300</name>
</gene>
<evidence type="ECO:0000313" key="3">
    <source>
        <dbReference type="Proteomes" id="UP001223336"/>
    </source>
</evidence>
<dbReference type="Proteomes" id="UP001223336">
    <property type="component" value="Unassembled WGS sequence"/>
</dbReference>
<keyword evidence="3" id="KW-1185">Reference proteome</keyword>
<dbReference type="EMBL" id="JAVFKN010000026">
    <property type="protein sequence ID" value="MDQ5770199.1"/>
    <property type="molecule type" value="Genomic_DNA"/>
</dbReference>
<organism evidence="2">
    <name type="scientific">Thiothrix subterranea</name>
    <dbReference type="NCBI Taxonomy" id="2735563"/>
    <lineage>
        <taxon>Bacteria</taxon>
        <taxon>Pseudomonadati</taxon>
        <taxon>Pseudomonadota</taxon>
        <taxon>Gammaproteobacteria</taxon>
        <taxon>Thiotrichales</taxon>
        <taxon>Thiotrichaceae</taxon>
        <taxon>Thiothrix</taxon>
    </lineage>
</organism>
<dbReference type="Proteomes" id="UP001229862">
    <property type="component" value="Chromosome"/>
</dbReference>
<dbReference type="AlphaFoldDB" id="A0AA51MQS1"/>
<reference evidence="2 3" key="1">
    <citation type="submission" date="2023-08" db="EMBL/GenBank/DDBJ databases">
        <title>New molecular markers tilS and rpoB for phylogenetic and monitoring studies of the genus Thiothrix biodiversity.</title>
        <authorList>
            <person name="Ravin N.V."/>
            <person name="Smolyakov D."/>
            <person name="Markov N.D."/>
            <person name="Beletsky A.V."/>
            <person name="Mardanov A.V."/>
            <person name="Rudenko T.S."/>
            <person name="Grabovich M.Y."/>
        </authorList>
    </citation>
    <scope>NUCLEOTIDE SEQUENCE</scope>
    <source>
        <strain evidence="2">DNT52</strain>
        <strain evidence="1 3">H33</strain>
    </source>
</reference>
<accession>A0AA51MQS1</accession>
<sequence>MSQNSDEKVRWKEISPQYAHDYFGAWAFTIKDGHRPALGIQSREFMDKEKTEELRVQWEHENPRYRELEKIRNDAKAFYRKQKKSISEHPVNAEWERLKKEWTEKAYKYSAISISTPLVFDFHEGDVFWNGKMCVQVVSNSHFAPHPIKWRKLDLSH</sequence>
<proteinExistence type="predicted"/>
<evidence type="ECO:0000313" key="2">
    <source>
        <dbReference type="EMBL" id="WML88939.1"/>
    </source>
</evidence>
<dbReference type="RefSeq" id="WP_308135961.1">
    <property type="nucleotide sequence ID" value="NZ_CP133197.1"/>
</dbReference>
<dbReference type="EMBL" id="CP133217">
    <property type="protein sequence ID" value="WML88939.1"/>
    <property type="molecule type" value="Genomic_DNA"/>
</dbReference>